<gene>
    <name evidence="6" type="ORF">COCSUDRAFT_83621</name>
</gene>
<dbReference type="PROSITE" id="PS50853">
    <property type="entry name" value="FN3"/>
    <property type="match status" value="1"/>
</dbReference>
<dbReference type="GeneID" id="17043163"/>
<dbReference type="GO" id="GO:0005509">
    <property type="term" value="F:calcium ion binding"/>
    <property type="evidence" value="ECO:0007669"/>
    <property type="project" value="TreeGrafter"/>
</dbReference>
<proteinExistence type="predicted"/>
<keyword evidence="3" id="KW-0732">Signal</keyword>
<dbReference type="InterPro" id="IPR001660">
    <property type="entry name" value="SAM"/>
</dbReference>
<evidence type="ECO:0000256" key="3">
    <source>
        <dbReference type="SAM" id="SignalP"/>
    </source>
</evidence>
<evidence type="ECO:0008006" key="8">
    <source>
        <dbReference type="Google" id="ProtNLM"/>
    </source>
</evidence>
<name>I0Z4P5_COCSC</name>
<evidence type="ECO:0000256" key="1">
    <source>
        <dbReference type="SAM" id="MobiDB-lite"/>
    </source>
</evidence>
<dbReference type="GO" id="GO:0005886">
    <property type="term" value="C:plasma membrane"/>
    <property type="evidence" value="ECO:0007669"/>
    <property type="project" value="TreeGrafter"/>
</dbReference>
<protein>
    <recommendedName>
        <fullName evidence="8">Calmodulin</fullName>
    </recommendedName>
</protein>
<evidence type="ECO:0000259" key="4">
    <source>
        <dbReference type="PROSITE" id="PS50105"/>
    </source>
</evidence>
<feature type="transmembrane region" description="Helical" evidence="2">
    <location>
        <begin position="313"/>
        <end position="335"/>
    </location>
</feature>
<dbReference type="GO" id="GO:0006874">
    <property type="term" value="P:intracellular calcium ion homeostasis"/>
    <property type="evidence" value="ECO:0007669"/>
    <property type="project" value="TreeGrafter"/>
</dbReference>
<evidence type="ECO:0000259" key="5">
    <source>
        <dbReference type="PROSITE" id="PS50853"/>
    </source>
</evidence>
<dbReference type="GO" id="GO:0005246">
    <property type="term" value="F:calcium channel regulator activity"/>
    <property type="evidence" value="ECO:0007669"/>
    <property type="project" value="InterPro"/>
</dbReference>
<dbReference type="PANTHER" id="PTHR15136:SF13">
    <property type="entry name" value="SAM DOMAIN-CONTAINING PROTEIN"/>
    <property type="match status" value="1"/>
</dbReference>
<dbReference type="SUPFAM" id="SSF49265">
    <property type="entry name" value="Fibronectin type III"/>
    <property type="match status" value="1"/>
</dbReference>
<dbReference type="KEGG" id="csl:COCSUDRAFT_83621"/>
<dbReference type="PROSITE" id="PS50105">
    <property type="entry name" value="SAM_DOMAIN"/>
    <property type="match status" value="1"/>
</dbReference>
<keyword evidence="2" id="KW-0472">Membrane</keyword>
<dbReference type="eggNOG" id="ENOG502RZA2">
    <property type="taxonomic scope" value="Eukaryota"/>
</dbReference>
<keyword evidence="2" id="KW-1133">Transmembrane helix</keyword>
<evidence type="ECO:0000313" key="7">
    <source>
        <dbReference type="Proteomes" id="UP000007264"/>
    </source>
</evidence>
<dbReference type="InterPro" id="IPR013761">
    <property type="entry name" value="SAM/pointed_sf"/>
</dbReference>
<feature type="chain" id="PRO_5003637551" description="Calmodulin" evidence="3">
    <location>
        <begin position="25"/>
        <end position="673"/>
    </location>
</feature>
<dbReference type="EMBL" id="AGSI01000004">
    <property type="protein sequence ID" value="EIE25614.1"/>
    <property type="molecule type" value="Genomic_DNA"/>
</dbReference>
<dbReference type="CDD" id="cd00063">
    <property type="entry name" value="FN3"/>
    <property type="match status" value="1"/>
</dbReference>
<dbReference type="FunFam" id="1.10.150.50:FF:000074">
    <property type="entry name" value="Stromal interaction molecule"/>
    <property type="match status" value="1"/>
</dbReference>
<reference evidence="6 7" key="1">
    <citation type="journal article" date="2012" name="Genome Biol.">
        <title>The genome of the polar eukaryotic microalga coccomyxa subellipsoidea reveals traits of cold adaptation.</title>
        <authorList>
            <person name="Blanc G."/>
            <person name="Agarkova I."/>
            <person name="Grimwood J."/>
            <person name="Kuo A."/>
            <person name="Brueggeman A."/>
            <person name="Dunigan D."/>
            <person name="Gurnon J."/>
            <person name="Ladunga I."/>
            <person name="Lindquist E."/>
            <person name="Lucas S."/>
            <person name="Pangilinan J."/>
            <person name="Proschold T."/>
            <person name="Salamov A."/>
            <person name="Schmutz J."/>
            <person name="Weeks D."/>
            <person name="Yamada T."/>
            <person name="Claverie J.M."/>
            <person name="Grigoriev I."/>
            <person name="Van Etten J."/>
            <person name="Lomsadze A."/>
            <person name="Borodovsky M."/>
        </authorList>
    </citation>
    <scope>NUCLEOTIDE SEQUENCE [LARGE SCALE GENOMIC DNA]</scope>
    <source>
        <strain evidence="6 7">C-169</strain>
    </source>
</reference>
<dbReference type="OrthoDB" id="515703at2759"/>
<feature type="region of interest" description="Disordered" evidence="1">
    <location>
        <begin position="549"/>
        <end position="648"/>
    </location>
</feature>
<feature type="domain" description="SAM" evidence="4">
    <location>
        <begin position="100"/>
        <end position="168"/>
    </location>
</feature>
<comment type="caution">
    <text evidence="6">The sequence shown here is derived from an EMBL/GenBank/DDBJ whole genome shotgun (WGS) entry which is preliminary data.</text>
</comment>
<feature type="domain" description="Fibronectin type-III" evidence="5">
    <location>
        <begin position="175"/>
        <end position="269"/>
    </location>
</feature>
<evidence type="ECO:0000256" key="2">
    <source>
        <dbReference type="SAM" id="Phobius"/>
    </source>
</evidence>
<dbReference type="Gene3D" id="1.10.150.50">
    <property type="entry name" value="Transcription Factor, Ets-1"/>
    <property type="match status" value="1"/>
</dbReference>
<dbReference type="PROSITE" id="PS51257">
    <property type="entry name" value="PROKAR_LIPOPROTEIN"/>
    <property type="match status" value="1"/>
</dbReference>
<dbReference type="GO" id="GO:0005783">
    <property type="term" value="C:endoplasmic reticulum"/>
    <property type="evidence" value="ECO:0007669"/>
    <property type="project" value="TreeGrafter"/>
</dbReference>
<dbReference type="InterPro" id="IPR036116">
    <property type="entry name" value="FN3_sf"/>
</dbReference>
<keyword evidence="2" id="KW-0812">Transmembrane</keyword>
<dbReference type="Pfam" id="PF07647">
    <property type="entry name" value="SAM_2"/>
    <property type="match status" value="1"/>
</dbReference>
<dbReference type="InterPro" id="IPR003961">
    <property type="entry name" value="FN3_dom"/>
</dbReference>
<dbReference type="InterPro" id="IPR013783">
    <property type="entry name" value="Ig-like_fold"/>
</dbReference>
<dbReference type="Gene3D" id="2.60.40.10">
    <property type="entry name" value="Immunoglobulins"/>
    <property type="match status" value="1"/>
</dbReference>
<evidence type="ECO:0000313" key="6">
    <source>
        <dbReference type="EMBL" id="EIE25614.1"/>
    </source>
</evidence>
<dbReference type="InterPro" id="IPR037608">
    <property type="entry name" value="STIM1/2"/>
</dbReference>
<organism evidence="6 7">
    <name type="scientific">Coccomyxa subellipsoidea (strain C-169)</name>
    <name type="common">Green microalga</name>
    <dbReference type="NCBI Taxonomy" id="574566"/>
    <lineage>
        <taxon>Eukaryota</taxon>
        <taxon>Viridiplantae</taxon>
        <taxon>Chlorophyta</taxon>
        <taxon>core chlorophytes</taxon>
        <taxon>Trebouxiophyceae</taxon>
        <taxon>Trebouxiophyceae incertae sedis</taxon>
        <taxon>Coccomyxaceae</taxon>
        <taxon>Coccomyxa</taxon>
        <taxon>Coccomyxa subellipsoidea</taxon>
    </lineage>
</organism>
<dbReference type="SMART" id="SM00060">
    <property type="entry name" value="FN3"/>
    <property type="match status" value="1"/>
</dbReference>
<dbReference type="AlphaFoldDB" id="I0Z4P5"/>
<dbReference type="Pfam" id="PF00041">
    <property type="entry name" value="fn3"/>
    <property type="match status" value="1"/>
</dbReference>
<dbReference type="Proteomes" id="UP000007264">
    <property type="component" value="Unassembled WGS sequence"/>
</dbReference>
<accession>I0Z4P5</accession>
<dbReference type="PANTHER" id="PTHR15136">
    <property type="entry name" value="STROMAL INTERACTION MOLECULE HOMOLOG"/>
    <property type="match status" value="1"/>
</dbReference>
<dbReference type="CDD" id="cd00065">
    <property type="entry name" value="FYVE_like_SF"/>
    <property type="match status" value="1"/>
</dbReference>
<keyword evidence="7" id="KW-1185">Reference proteome</keyword>
<dbReference type="GO" id="GO:0002115">
    <property type="term" value="P:store-operated calcium entry"/>
    <property type="evidence" value="ECO:0007669"/>
    <property type="project" value="TreeGrafter"/>
</dbReference>
<dbReference type="RefSeq" id="XP_005650158.1">
    <property type="nucleotide sequence ID" value="XM_005650101.1"/>
</dbReference>
<sequence length="673" mass="73385">MSELKILVPYTVLALVLLSTSCRGVKEPGTPDEWKGSLGEFFSRVDLNDDGQIEPQEAAEYIDGGVEDQDLQCMQSNVDGADHGDTISEGELQRHLQSLLKGNRVAEWVSHSVGLPQYVKAFRMNSITVLDFPLFVNDGGSSLKTDLGIKSALHRQQLTRAMKRVILGLGTAPSAPRNMRGRQVSCSSVLLTWQPPERLGHPPFHKYKLQRSEGEDSGWVSVNKNLDDEEMSWEDRGLEEGVYRYRLTAWNAYGWSDDALSQECTLLLNAEACTGCSSSGHCRTPGSEHHAHSTWTAQYGAWRSKGGSKEEGLTLECILGTVASLVAGAAFLVYLKRRRRQQRLAASGEAVQGQAAPWGAKVGQGVGDEANGGGQLPNGVSAAFDEQLHALEPLRINRQPLAFSNPQPTAFPSHTLDDARTVDGWLGGPSLGGGARMGRSLSDRQDVGADMHDAEDFGEDVPETPAGVNPWRCGHTGCHRQFRGYKLSNVKHAMQRHFCSVCQRVFCHQHTAYSPHGPLGSCGMESQCICEDCHSLLPASTQERLKKTNKLVKKPAKAVTHSKSTGELGADPDVLQPSGPKHQLSRNDRSQPNFTTLLKSFGSAKRASVKANGTPSGAAETGSDVEPERRDSFGSRRRQGRTAQQRWNFARSAVGAALRFRRAGEQRRASQDG</sequence>
<feature type="signal peptide" evidence="3">
    <location>
        <begin position="1"/>
        <end position="24"/>
    </location>
</feature>